<dbReference type="InterPro" id="IPR027417">
    <property type="entry name" value="P-loop_NTPase"/>
</dbReference>
<dbReference type="EMBL" id="JANJPK010000003">
    <property type="protein sequence ID" value="MCR1231924.1"/>
    <property type="molecule type" value="Genomic_DNA"/>
</dbReference>
<evidence type="ECO:0000313" key="2">
    <source>
        <dbReference type="EMBL" id="MCR1231924.1"/>
    </source>
</evidence>
<reference evidence="2" key="1">
    <citation type="submission" date="2022-07" db="EMBL/GenBank/DDBJ databases">
        <authorList>
            <person name="Peng Z."/>
        </authorList>
    </citation>
    <scope>NUCLEOTIDE SEQUENCE</scope>
    <source>
        <strain evidence="2">2022WUSS069</strain>
    </source>
</reference>
<dbReference type="RefSeq" id="WP_024401583.1">
    <property type="nucleotide sequence ID" value="NZ_CEEA01000006.1"/>
</dbReference>
<evidence type="ECO:0000313" key="3">
    <source>
        <dbReference type="Proteomes" id="UP001206089"/>
    </source>
</evidence>
<comment type="caution">
    <text evidence="2">The sequence shown here is derived from an EMBL/GenBank/DDBJ whole genome shotgun (WGS) entry which is preliminary data.</text>
</comment>
<dbReference type="Proteomes" id="UP001206089">
    <property type="component" value="Unassembled WGS sequence"/>
</dbReference>
<dbReference type="PANTHER" id="PTHR13696">
    <property type="entry name" value="P-LOOP CONTAINING NUCLEOSIDE TRIPHOSPHATE HYDROLASE"/>
    <property type="match status" value="1"/>
</dbReference>
<name>A0AAW5LVG9_STRSU</name>
<proteinExistence type="predicted"/>
<gene>
    <name evidence="2" type="ORF">NQD44_02125</name>
</gene>
<sequence length="263" mass="30251">MRIISFSAIKGGVGKTTLAFNYGEWLARQGKNILFIDLDHQCNLTQTYNIFETRGTVADIFRRTGAAQIINVKPGISIIPGYMQLDVVERDLENKANKDMLLYMWFSDNYTTLSLNTFDYVIIDCHPDFATATRNAVAVSHSIISPLTPSEHGYNAKFNIEERLEAFRDEVFDYTTRESYITTKLYFVANMIAHNKNSSRDLLEKLEGDSRWIASVPNKELFNKSTLEKRPISDMKQVPDIFQAHKKFFEDIEMTFQNISDII</sequence>
<dbReference type="InterPro" id="IPR050678">
    <property type="entry name" value="DNA_Partitioning_ATPase"/>
</dbReference>
<dbReference type="PANTHER" id="PTHR13696:SF99">
    <property type="entry name" value="COBYRINIC ACID AC-DIAMIDE SYNTHASE"/>
    <property type="match status" value="1"/>
</dbReference>
<protein>
    <submittedName>
        <fullName evidence="2">ParA family protein</fullName>
    </submittedName>
</protein>
<feature type="domain" description="AAA" evidence="1">
    <location>
        <begin position="1"/>
        <end position="153"/>
    </location>
</feature>
<dbReference type="SUPFAM" id="SSF52540">
    <property type="entry name" value="P-loop containing nucleoside triphosphate hydrolases"/>
    <property type="match status" value="1"/>
</dbReference>
<accession>A0AAW5LVG9</accession>
<organism evidence="2 3">
    <name type="scientific">Streptococcus suis</name>
    <dbReference type="NCBI Taxonomy" id="1307"/>
    <lineage>
        <taxon>Bacteria</taxon>
        <taxon>Bacillati</taxon>
        <taxon>Bacillota</taxon>
        <taxon>Bacilli</taxon>
        <taxon>Lactobacillales</taxon>
        <taxon>Streptococcaceae</taxon>
        <taxon>Streptococcus</taxon>
    </lineage>
</organism>
<dbReference type="CDD" id="cd02042">
    <property type="entry name" value="ParAB_family"/>
    <property type="match status" value="1"/>
</dbReference>
<dbReference type="Pfam" id="PF13614">
    <property type="entry name" value="AAA_31"/>
    <property type="match status" value="1"/>
</dbReference>
<dbReference type="Gene3D" id="3.40.50.300">
    <property type="entry name" value="P-loop containing nucleotide triphosphate hydrolases"/>
    <property type="match status" value="1"/>
</dbReference>
<dbReference type="AlphaFoldDB" id="A0AAW5LVG9"/>
<evidence type="ECO:0000259" key="1">
    <source>
        <dbReference type="Pfam" id="PF13614"/>
    </source>
</evidence>
<dbReference type="InterPro" id="IPR025669">
    <property type="entry name" value="AAA_dom"/>
</dbReference>